<comment type="caution">
    <text evidence="1">The sequence shown here is derived from an EMBL/GenBank/DDBJ whole genome shotgun (WGS) entry which is preliminary data.</text>
</comment>
<keyword evidence="2" id="KW-1185">Reference proteome</keyword>
<protein>
    <submittedName>
        <fullName evidence="1">Uncharacterized protein</fullName>
    </submittedName>
</protein>
<reference evidence="1" key="1">
    <citation type="submission" date="2021-05" db="EMBL/GenBank/DDBJ databases">
        <authorList>
            <person name="Pan Q."/>
            <person name="Jouanno E."/>
            <person name="Zahm M."/>
            <person name="Klopp C."/>
            <person name="Cabau C."/>
            <person name="Louis A."/>
            <person name="Berthelot C."/>
            <person name="Parey E."/>
            <person name="Roest Crollius H."/>
            <person name="Montfort J."/>
            <person name="Robinson-Rechavi M."/>
            <person name="Bouchez O."/>
            <person name="Lampietro C."/>
            <person name="Lopez Roques C."/>
            <person name="Donnadieu C."/>
            <person name="Postlethwait J."/>
            <person name="Bobe J."/>
            <person name="Dillon D."/>
            <person name="Chandos A."/>
            <person name="von Hippel F."/>
            <person name="Guiguen Y."/>
        </authorList>
    </citation>
    <scope>NUCLEOTIDE SEQUENCE</scope>
    <source>
        <strain evidence="1">YG-Jan2019</strain>
    </source>
</reference>
<proteinExistence type="predicted"/>
<evidence type="ECO:0000313" key="2">
    <source>
        <dbReference type="Proteomes" id="UP001157502"/>
    </source>
</evidence>
<evidence type="ECO:0000313" key="1">
    <source>
        <dbReference type="EMBL" id="KAJ8005243.1"/>
    </source>
</evidence>
<dbReference type="EMBL" id="CM055738">
    <property type="protein sequence ID" value="KAJ8005243.1"/>
    <property type="molecule type" value="Genomic_DNA"/>
</dbReference>
<gene>
    <name evidence="1" type="ORF">DPEC_G00144620</name>
</gene>
<organism evidence="1 2">
    <name type="scientific">Dallia pectoralis</name>
    <name type="common">Alaska blackfish</name>
    <dbReference type="NCBI Taxonomy" id="75939"/>
    <lineage>
        <taxon>Eukaryota</taxon>
        <taxon>Metazoa</taxon>
        <taxon>Chordata</taxon>
        <taxon>Craniata</taxon>
        <taxon>Vertebrata</taxon>
        <taxon>Euteleostomi</taxon>
        <taxon>Actinopterygii</taxon>
        <taxon>Neopterygii</taxon>
        <taxon>Teleostei</taxon>
        <taxon>Protacanthopterygii</taxon>
        <taxon>Esociformes</taxon>
        <taxon>Umbridae</taxon>
        <taxon>Dallia</taxon>
    </lineage>
</organism>
<name>A0ACC2GP93_DALPE</name>
<accession>A0ACC2GP93</accession>
<sequence>MTKEIHCPDEFPSYDELIRSLIESFRHQQEIPPVFHLGLLMDVTYRAAIFAKRTCALRTFVSSVTVLSVPPFILLKQLTPMAMGERLQAVSSGVWVTNGREVNVIPPPVPVPQPVTASQRAAATAIVCRTPKEHQASTTQVLVPQLLLLHTIGRFVFRIFPLTIYSPWLRGNTKTV</sequence>
<dbReference type="Proteomes" id="UP001157502">
    <property type="component" value="Chromosome 11"/>
</dbReference>